<evidence type="ECO:0000259" key="4">
    <source>
        <dbReference type="Pfam" id="PF08545"/>
    </source>
</evidence>
<dbReference type="EMBL" id="QSJM01000013">
    <property type="protein sequence ID" value="RHD82340.1"/>
    <property type="molecule type" value="Genomic_DNA"/>
</dbReference>
<dbReference type="EMBL" id="JAQKEI010000002">
    <property type="protein sequence ID" value="MDB0850215.1"/>
    <property type="molecule type" value="Genomic_DNA"/>
</dbReference>
<feature type="domain" description="Beta-ketoacyl-[acyl-carrier-protein] synthase III C-terminal" evidence="3">
    <location>
        <begin position="224"/>
        <end position="311"/>
    </location>
</feature>
<dbReference type="EMBL" id="QSPP01000001">
    <property type="protein sequence ID" value="RGJ92179.1"/>
    <property type="molecule type" value="Genomic_DNA"/>
</dbReference>
<name>A0A380Z8Q9_PHOVU</name>
<feature type="domain" description="Beta-ketoacyl-[acyl-carrier-protein] synthase III N-terminal" evidence="4">
    <location>
        <begin position="114"/>
        <end position="186"/>
    </location>
</feature>
<protein>
    <submittedName>
        <fullName evidence="13">3-oxoacyl-(Acyl-carrier-protein) synthase 3</fullName>
        <ecNumber evidence="13">2.3.1.180</ecNumber>
    </submittedName>
    <submittedName>
        <fullName evidence="5">Ketoacyl-ACP synthase III</fullName>
    </submittedName>
</protein>
<gene>
    <name evidence="13" type="primary">fabH_1</name>
    <name evidence="12" type="ORF">DW105_09220</name>
    <name evidence="11" type="ORF">DW783_05945</name>
    <name evidence="10" type="ORF">DWX04_10200</name>
    <name evidence="9" type="ORF">DXD46_00130</name>
    <name evidence="13" type="ORF">EH214_00525</name>
    <name evidence="5" type="ORF">GAS37_14795</name>
    <name evidence="6" type="ORF">GAY12_06055</name>
    <name evidence="8" type="ORF">HKQ54_05090</name>
    <name evidence="7" type="ORF">PL594_01620</name>
</gene>
<dbReference type="EMBL" id="WDAL01000009">
    <property type="protein sequence ID" value="KAB6637927.1"/>
    <property type="molecule type" value="Genomic_DNA"/>
</dbReference>
<dbReference type="GO" id="GO:0044550">
    <property type="term" value="P:secondary metabolite biosynthetic process"/>
    <property type="evidence" value="ECO:0007669"/>
    <property type="project" value="TreeGrafter"/>
</dbReference>
<evidence type="ECO:0000256" key="2">
    <source>
        <dbReference type="ARBA" id="ARBA00023315"/>
    </source>
</evidence>
<dbReference type="EMBL" id="RWHZ01000003">
    <property type="protein sequence ID" value="TSE50238.1"/>
    <property type="molecule type" value="Genomic_DNA"/>
</dbReference>
<dbReference type="RefSeq" id="WP_115648895.1">
    <property type="nucleotide sequence ID" value="NZ_CAXSNX010000007.1"/>
</dbReference>
<dbReference type="Pfam" id="PF08545">
    <property type="entry name" value="ACP_syn_III"/>
    <property type="match status" value="1"/>
</dbReference>
<dbReference type="EMBL" id="WCXA01000031">
    <property type="protein sequence ID" value="KAB3859336.1"/>
    <property type="molecule type" value="Genomic_DNA"/>
</dbReference>
<dbReference type="CDD" id="cd00830">
    <property type="entry name" value="KAS_III"/>
    <property type="match status" value="1"/>
</dbReference>
<dbReference type="PANTHER" id="PTHR34069:SF2">
    <property type="entry name" value="BETA-KETOACYL-[ACYL-CARRIER-PROTEIN] SYNTHASE III"/>
    <property type="match status" value="1"/>
</dbReference>
<evidence type="ECO:0000313" key="16">
    <source>
        <dbReference type="Proteomes" id="UP000283833"/>
    </source>
</evidence>
<dbReference type="InterPro" id="IPR013747">
    <property type="entry name" value="ACP_syn_III_C"/>
</dbReference>
<reference evidence="14 15" key="1">
    <citation type="submission" date="2018-08" db="EMBL/GenBank/DDBJ databases">
        <title>A genome reference for cultivated species of the human gut microbiota.</title>
        <authorList>
            <person name="Zou Y."/>
            <person name="Xue W."/>
            <person name="Luo G."/>
        </authorList>
    </citation>
    <scope>NUCLEOTIDE SEQUENCE [LARGE SCALE GENOMIC DNA]</scope>
    <source>
        <strain evidence="10 16">AF18-14</strain>
        <strain evidence="12 17">AM09-18</strain>
        <strain evidence="11 15">AM30-40</strain>
        <strain evidence="9 14">TM05-16</strain>
    </source>
</reference>
<organism evidence="13 18">
    <name type="scientific">Phocaeicola vulgatus</name>
    <name type="common">Bacteroides vulgatus</name>
    <dbReference type="NCBI Taxonomy" id="821"/>
    <lineage>
        <taxon>Bacteria</taxon>
        <taxon>Pseudomonadati</taxon>
        <taxon>Bacteroidota</taxon>
        <taxon>Bacteroidia</taxon>
        <taxon>Bacteroidales</taxon>
        <taxon>Bacteroidaceae</taxon>
        <taxon>Phocaeicola</taxon>
    </lineage>
</organism>
<reference evidence="8 21" key="4">
    <citation type="submission" date="2020-04" db="EMBL/GenBank/DDBJ databases">
        <title>A novel gut-associated lysogenic phage, Bacteroides phage BV01, alters the host transcriptome and bile acid metabolism in Bacteroides vulgatus.</title>
        <authorList>
            <person name="Campbell D.E."/>
            <person name="Ly L."/>
            <person name="Ridlon J.M."/>
            <person name="Hsiao A."/>
            <person name="Degnan P.H."/>
        </authorList>
    </citation>
    <scope>NUCLEOTIDE SEQUENCE [LARGE SCALE GENOMIC DNA]</scope>
    <source>
        <strain evidence="8 21">VPI-4506</strain>
    </source>
</reference>
<dbReference type="EC" id="2.3.1.180" evidence="13"/>
<evidence type="ECO:0000313" key="10">
    <source>
        <dbReference type="EMBL" id="RGT93733.1"/>
    </source>
</evidence>
<evidence type="ECO:0000313" key="9">
    <source>
        <dbReference type="EMBL" id="RGJ92179.1"/>
    </source>
</evidence>
<dbReference type="Proteomes" id="UP000408523">
    <property type="component" value="Unassembled WGS sequence"/>
</dbReference>
<dbReference type="AlphaFoldDB" id="A0A380Z8Q9"/>
<evidence type="ECO:0000313" key="7">
    <source>
        <dbReference type="EMBL" id="MDB0850215.1"/>
    </source>
</evidence>
<dbReference type="Proteomes" id="UP000462015">
    <property type="component" value="Unassembled WGS sequence"/>
</dbReference>
<reference evidence="7" key="5">
    <citation type="submission" date="2023-01" db="EMBL/GenBank/DDBJ databases">
        <title>Human gut microbiome strain richness.</title>
        <authorList>
            <person name="Chen-Liaw A."/>
        </authorList>
    </citation>
    <scope>NUCLEOTIDE SEQUENCE</scope>
    <source>
        <strain evidence="7">H9_m1001271B151109d0_201107</strain>
    </source>
</reference>
<sequence>MKTTIRNVEIKSVAAWLPANKISLLSFCGSFPEKQVRDVIRSSGAEYVYRAEEGQKASDLCFNAAEHLIERDNIDRSSIDGLVFVSSTREWIIPDTAVSLQHRLGLSTETVCQDINYGCTGYIYGLLQASAWINCGMCRNILVLCSEVLTPYLDSHAVGSIETSEVATATLVAQGDSHMTIHLSSNGSKADRIMIPYNGYLYQDGMTVFTYGIVNAKISILNVMEKESWEEKDVELVAMHQSNQMIIKNVRMSLKSTPEKFPTNMKEYGNTGCSSIPLLLCDLYGDKQMSQPSRAILCAFGVGLTCGSIATNFSKTHFYAPVNKK</sequence>
<evidence type="ECO:0000313" key="19">
    <source>
        <dbReference type="Proteomes" id="UP000462015"/>
    </source>
</evidence>
<dbReference type="Proteomes" id="UP000283429">
    <property type="component" value="Unassembled WGS sequence"/>
</dbReference>
<evidence type="ECO:0000313" key="13">
    <source>
        <dbReference type="EMBL" id="TSE50238.1"/>
    </source>
</evidence>
<dbReference type="EMBL" id="QRMN01000018">
    <property type="protein sequence ID" value="RHJ77145.1"/>
    <property type="molecule type" value="Genomic_DNA"/>
</dbReference>
<evidence type="ECO:0000313" key="12">
    <source>
        <dbReference type="EMBL" id="RHJ77145.1"/>
    </source>
</evidence>
<dbReference type="Proteomes" id="UP000283958">
    <property type="component" value="Unassembled WGS sequence"/>
</dbReference>
<dbReference type="Proteomes" id="UP000260640">
    <property type="component" value="Unassembled WGS sequence"/>
</dbReference>
<dbReference type="PANTHER" id="PTHR34069">
    <property type="entry name" value="3-OXOACYL-[ACYL-CARRIER-PROTEIN] SYNTHASE 3"/>
    <property type="match status" value="1"/>
</dbReference>
<dbReference type="SUPFAM" id="SSF53901">
    <property type="entry name" value="Thiolase-like"/>
    <property type="match status" value="1"/>
</dbReference>
<dbReference type="Proteomes" id="UP001210999">
    <property type="component" value="Unassembled WGS sequence"/>
</dbReference>
<dbReference type="InterPro" id="IPR016039">
    <property type="entry name" value="Thiolase-like"/>
</dbReference>
<keyword evidence="1 13" id="KW-0808">Transferase</keyword>
<reference evidence="13 18" key="2">
    <citation type="journal article" date="2019" name="Nat. Commun.">
        <title>Gram positive-like bacteriocins with broad spectrum anti-Bacteroidales activity encoded on mobile elements of the human gut microbiota.</title>
        <authorList>
            <person name="Bechon N."/>
            <person name="Coyne M.J.Jr."/>
            <person name="Laclare-Mceneany V."/>
            <person name="Chatzidaki-Livanis M."/>
            <person name="Ghigo J.-M."/>
            <person name="Comstock L.E."/>
        </authorList>
    </citation>
    <scope>NUCLEOTIDE SEQUENCE [LARGE SCALE GENOMIC DNA]</scope>
    <source>
        <strain evidence="13 18">CL01T12C17</strain>
    </source>
</reference>
<evidence type="ECO:0000313" key="15">
    <source>
        <dbReference type="Proteomes" id="UP000283429"/>
    </source>
</evidence>
<accession>A0A380Z8Q9</accession>
<evidence type="ECO:0000256" key="1">
    <source>
        <dbReference type="ARBA" id="ARBA00022679"/>
    </source>
</evidence>
<dbReference type="EMBL" id="QRXI01000011">
    <property type="protein sequence ID" value="RGT93733.1"/>
    <property type="molecule type" value="Genomic_DNA"/>
</dbReference>
<proteinExistence type="predicted"/>
<evidence type="ECO:0000313" key="11">
    <source>
        <dbReference type="EMBL" id="RHD82340.1"/>
    </source>
</evidence>
<evidence type="ECO:0000313" key="14">
    <source>
        <dbReference type="Proteomes" id="UP000260640"/>
    </source>
</evidence>
<dbReference type="EMBL" id="JABDSH010000059">
    <property type="protein sequence ID" value="NMW35535.1"/>
    <property type="molecule type" value="Genomic_DNA"/>
</dbReference>
<evidence type="ECO:0000313" key="5">
    <source>
        <dbReference type="EMBL" id="KAB3859336.1"/>
    </source>
</evidence>
<dbReference type="Gene3D" id="3.40.47.10">
    <property type="match status" value="1"/>
</dbReference>
<reference evidence="19 20" key="3">
    <citation type="journal article" date="2019" name="Nat. Med.">
        <title>A library of human gut bacterial isolates paired with longitudinal multiomics data enables mechanistic microbiome research.</title>
        <authorList>
            <person name="Poyet M."/>
            <person name="Groussin M."/>
            <person name="Gibbons S.M."/>
            <person name="Avila-Pacheco J."/>
            <person name="Jiang X."/>
            <person name="Kearney S.M."/>
            <person name="Perrotta A.R."/>
            <person name="Berdy B."/>
            <person name="Zhao S."/>
            <person name="Lieberman T.D."/>
            <person name="Swanson P.K."/>
            <person name="Smith M."/>
            <person name="Roesemann S."/>
            <person name="Alexander J.E."/>
            <person name="Rich S.A."/>
            <person name="Livny J."/>
            <person name="Vlamakis H."/>
            <person name="Clish C."/>
            <person name="Bullock K."/>
            <person name="Deik A."/>
            <person name="Scott J."/>
            <person name="Pierce K.A."/>
            <person name="Xavier R.J."/>
            <person name="Alm E.J."/>
        </authorList>
    </citation>
    <scope>NUCLEOTIDE SEQUENCE [LARGE SCALE GENOMIC DNA]</scope>
    <source>
        <strain evidence="5 20">BIOML-A9</strain>
        <strain evidence="6 19">BIOML-A98</strain>
    </source>
</reference>
<evidence type="ECO:0000313" key="21">
    <source>
        <dbReference type="Proteomes" id="UP000555193"/>
    </source>
</evidence>
<dbReference type="Proteomes" id="UP000283833">
    <property type="component" value="Unassembled WGS sequence"/>
</dbReference>
<keyword evidence="2 13" id="KW-0012">Acyltransferase</keyword>
<evidence type="ECO:0000259" key="3">
    <source>
        <dbReference type="Pfam" id="PF08541"/>
    </source>
</evidence>
<dbReference type="Proteomes" id="UP000470332">
    <property type="component" value="Unassembled WGS sequence"/>
</dbReference>
<evidence type="ECO:0000313" key="6">
    <source>
        <dbReference type="EMBL" id="KAB6637927.1"/>
    </source>
</evidence>
<evidence type="ECO:0000313" key="17">
    <source>
        <dbReference type="Proteomes" id="UP000283958"/>
    </source>
</evidence>
<dbReference type="GO" id="GO:0033818">
    <property type="term" value="F:beta-ketoacyl-acyl-carrier-protein synthase III activity"/>
    <property type="evidence" value="ECO:0007669"/>
    <property type="project" value="UniProtKB-EC"/>
</dbReference>
<evidence type="ECO:0000313" key="20">
    <source>
        <dbReference type="Proteomes" id="UP000470332"/>
    </source>
</evidence>
<comment type="caution">
    <text evidence="13">The sequence shown here is derived from an EMBL/GenBank/DDBJ whole genome shotgun (WGS) entry which is preliminary data.</text>
</comment>
<dbReference type="GO" id="GO:0004315">
    <property type="term" value="F:3-oxoacyl-[acyl-carrier-protein] synthase activity"/>
    <property type="evidence" value="ECO:0007669"/>
    <property type="project" value="InterPro"/>
</dbReference>
<evidence type="ECO:0000313" key="8">
    <source>
        <dbReference type="EMBL" id="NMW35535.1"/>
    </source>
</evidence>
<dbReference type="Pfam" id="PF08541">
    <property type="entry name" value="ACP_syn_III_C"/>
    <property type="match status" value="1"/>
</dbReference>
<dbReference type="InterPro" id="IPR013751">
    <property type="entry name" value="ACP_syn_III_N"/>
</dbReference>
<dbReference type="GO" id="GO:0006633">
    <property type="term" value="P:fatty acid biosynthetic process"/>
    <property type="evidence" value="ECO:0007669"/>
    <property type="project" value="InterPro"/>
</dbReference>
<evidence type="ECO:0000313" key="18">
    <source>
        <dbReference type="Proteomes" id="UP000408523"/>
    </source>
</evidence>
<dbReference type="Proteomes" id="UP000555193">
    <property type="component" value="Unassembled WGS sequence"/>
</dbReference>